<reference evidence="2 3" key="1">
    <citation type="submission" date="2016-10" db="EMBL/GenBank/DDBJ databases">
        <authorList>
            <person name="de Groot N.N."/>
        </authorList>
    </citation>
    <scope>NUCLEOTIDE SEQUENCE [LARGE SCALE GENOMIC DNA]</scope>
    <source>
        <strain evidence="2 3">Nl14</strain>
    </source>
</reference>
<feature type="domain" description="Methyltransferase type 11" evidence="1">
    <location>
        <begin position="54"/>
        <end position="158"/>
    </location>
</feature>
<dbReference type="GO" id="GO:0030731">
    <property type="term" value="F:guanidinoacetate N-methyltransferase activity"/>
    <property type="evidence" value="ECO:0007669"/>
    <property type="project" value="TreeGrafter"/>
</dbReference>
<evidence type="ECO:0000313" key="2">
    <source>
        <dbReference type="EMBL" id="SFU63412.1"/>
    </source>
</evidence>
<dbReference type="GO" id="GO:0005737">
    <property type="term" value="C:cytoplasm"/>
    <property type="evidence" value="ECO:0007669"/>
    <property type="project" value="TreeGrafter"/>
</dbReference>
<dbReference type="PANTHER" id="PTHR32379:SF1">
    <property type="entry name" value="GUANIDINOACETATE N-METHYLTRANSFERASE"/>
    <property type="match status" value="1"/>
</dbReference>
<dbReference type="Pfam" id="PF08241">
    <property type="entry name" value="Methyltransf_11"/>
    <property type="match status" value="1"/>
</dbReference>
<protein>
    <submittedName>
        <fullName evidence="2">Methyltransferase domain-containing protein</fullName>
    </submittedName>
</protein>
<keyword evidence="2" id="KW-0489">Methyltransferase</keyword>
<organism evidence="2 3">
    <name type="scientific">Nitrosospira multiformis</name>
    <dbReference type="NCBI Taxonomy" id="1231"/>
    <lineage>
        <taxon>Bacteria</taxon>
        <taxon>Pseudomonadati</taxon>
        <taxon>Pseudomonadota</taxon>
        <taxon>Betaproteobacteria</taxon>
        <taxon>Nitrosomonadales</taxon>
        <taxon>Nitrosomonadaceae</taxon>
        <taxon>Nitrosospira</taxon>
    </lineage>
</organism>
<dbReference type="Gene3D" id="3.40.50.150">
    <property type="entry name" value="Vaccinia Virus protein VP39"/>
    <property type="match status" value="1"/>
</dbReference>
<dbReference type="InterPro" id="IPR013216">
    <property type="entry name" value="Methyltransf_11"/>
</dbReference>
<gene>
    <name evidence="2" type="ORF">SAMN05216417_11157</name>
</gene>
<dbReference type="Proteomes" id="UP000182649">
    <property type="component" value="Unassembled WGS sequence"/>
</dbReference>
<dbReference type="InterPro" id="IPR051038">
    <property type="entry name" value="RMT2/GAMT_Mtase"/>
</dbReference>
<dbReference type="CDD" id="cd02440">
    <property type="entry name" value="AdoMet_MTases"/>
    <property type="match status" value="1"/>
</dbReference>
<dbReference type="AlphaFoldDB" id="A0A1I7HRN8"/>
<dbReference type="GO" id="GO:0032259">
    <property type="term" value="P:methylation"/>
    <property type="evidence" value="ECO:0007669"/>
    <property type="project" value="UniProtKB-KW"/>
</dbReference>
<proteinExistence type="predicted"/>
<evidence type="ECO:0000313" key="3">
    <source>
        <dbReference type="Proteomes" id="UP000182649"/>
    </source>
</evidence>
<keyword evidence="2" id="KW-0808">Transferase</keyword>
<accession>A0A1I7HRN8</accession>
<evidence type="ECO:0000259" key="1">
    <source>
        <dbReference type="Pfam" id="PF08241"/>
    </source>
</evidence>
<dbReference type="EMBL" id="FPBZ01000011">
    <property type="protein sequence ID" value="SFU63412.1"/>
    <property type="molecule type" value="Genomic_DNA"/>
</dbReference>
<dbReference type="SUPFAM" id="SSF53335">
    <property type="entry name" value="S-adenosyl-L-methionine-dependent methyltransferases"/>
    <property type="match status" value="1"/>
</dbReference>
<dbReference type="GO" id="GO:0006601">
    <property type="term" value="P:creatine biosynthetic process"/>
    <property type="evidence" value="ECO:0007669"/>
    <property type="project" value="TreeGrafter"/>
</dbReference>
<sequence>MDMIQQRESPEINLIETNDEVTLYIGDGQAMQGWEQALMWESADILCGFGSEFLEVGLGLGISALRIAANPATRHHTVIEKFPKVIELFRERNPSPPTPLEIVEADFFEYIHKMKPESVDGIFFDPYLVPVSLWDEEELWMEVMPAVTRTLRQGGVFIPCFSTRPVLRWQFVHHFDRIMVERRSYASYATTDYVTRNSGEAYIQCFIRVR</sequence>
<dbReference type="PANTHER" id="PTHR32379">
    <property type="entry name" value="GUANIDINOACETATE N-METHYLTRANSFERASE"/>
    <property type="match status" value="1"/>
</dbReference>
<name>A0A1I7HRN8_9PROT</name>
<dbReference type="InterPro" id="IPR029063">
    <property type="entry name" value="SAM-dependent_MTases_sf"/>
</dbReference>